<gene>
    <name evidence="4" type="ORF">PICST_49706</name>
</gene>
<dbReference type="GO" id="GO:0005085">
    <property type="term" value="F:guanyl-nucleotide exchange factor activity"/>
    <property type="evidence" value="ECO:0007669"/>
    <property type="project" value="UniProtKB-KW"/>
</dbReference>
<dbReference type="InterPro" id="IPR011323">
    <property type="entry name" value="Mss4/transl-control_tumour"/>
</dbReference>
<evidence type="ECO:0000313" key="5">
    <source>
        <dbReference type="Proteomes" id="UP000002258"/>
    </source>
</evidence>
<organism evidence="4 5">
    <name type="scientific">Scheffersomyces stipitis (strain ATCC 58785 / CBS 6054 / NBRC 10063 / NRRL Y-11545)</name>
    <name type="common">Yeast</name>
    <name type="synonym">Pichia stipitis</name>
    <dbReference type="NCBI Taxonomy" id="322104"/>
    <lineage>
        <taxon>Eukaryota</taxon>
        <taxon>Fungi</taxon>
        <taxon>Dikarya</taxon>
        <taxon>Ascomycota</taxon>
        <taxon>Saccharomycotina</taxon>
        <taxon>Pichiomycetes</taxon>
        <taxon>Debaryomycetaceae</taxon>
        <taxon>Scheffersomyces</taxon>
    </lineage>
</organism>
<dbReference type="PROSITE" id="PS51796">
    <property type="entry name" value="MSS4"/>
    <property type="match status" value="1"/>
</dbReference>
<dbReference type="STRING" id="322104.A3LYY0"/>
<dbReference type="GO" id="GO:0008270">
    <property type="term" value="F:zinc ion binding"/>
    <property type="evidence" value="ECO:0007669"/>
    <property type="project" value="TreeGrafter"/>
</dbReference>
<dbReference type="OrthoDB" id="30840at2759"/>
<dbReference type="GO" id="GO:0016020">
    <property type="term" value="C:membrane"/>
    <property type="evidence" value="ECO:0007669"/>
    <property type="project" value="TreeGrafter"/>
</dbReference>
<dbReference type="FunCoup" id="A3LYY0">
    <property type="interactions" value="64"/>
</dbReference>
<keyword evidence="3" id="KW-0653">Protein transport</keyword>
<keyword evidence="1" id="KW-0813">Transport</keyword>
<dbReference type="InterPro" id="IPR007515">
    <property type="entry name" value="Mss4"/>
</dbReference>
<protein>
    <submittedName>
        <fullName evidence="4">Uncharacterized protein</fullName>
    </submittedName>
</protein>
<evidence type="ECO:0000256" key="1">
    <source>
        <dbReference type="ARBA" id="ARBA00022448"/>
    </source>
</evidence>
<name>A3LYY0_PICST</name>
<dbReference type="GO" id="GO:0006892">
    <property type="term" value="P:post-Golgi vesicle-mediated transport"/>
    <property type="evidence" value="ECO:0007669"/>
    <property type="project" value="TreeGrafter"/>
</dbReference>
<evidence type="ECO:0000256" key="3">
    <source>
        <dbReference type="ARBA" id="ARBA00022927"/>
    </source>
</evidence>
<dbReference type="GO" id="GO:0007264">
    <property type="term" value="P:small GTPase-mediated signal transduction"/>
    <property type="evidence" value="ECO:0007669"/>
    <property type="project" value="InterPro"/>
</dbReference>
<dbReference type="InParanoid" id="A3LYY0"/>
<dbReference type="OMA" id="GPIGMVC"/>
<sequence length="153" mass="16837">MSSYKAFDLDQISLEKRVVLRCPFKQCNARIIPLSKALVSSKISIDKAPEMVAVGQIPSVDEPRTESTSDFYKVDDVWDFDNIGVSRAVENLSSPIELASDPGEPVTLNIERLLICSECDKGPLGFAGISEKDAADVKNLKYFLSCNSVVYDV</sequence>
<dbReference type="Proteomes" id="UP000002258">
    <property type="component" value="Chromosome 7"/>
</dbReference>
<dbReference type="GO" id="GO:0005829">
    <property type="term" value="C:cytosol"/>
    <property type="evidence" value="ECO:0007669"/>
    <property type="project" value="TreeGrafter"/>
</dbReference>
<dbReference type="Pfam" id="PF04421">
    <property type="entry name" value="Mss4"/>
    <property type="match status" value="1"/>
</dbReference>
<dbReference type="eggNOG" id="KOG4113">
    <property type="taxonomic scope" value="Eukaryota"/>
</dbReference>
<dbReference type="KEGG" id="pic:PICST_49706"/>
<dbReference type="EMBL" id="CP000501">
    <property type="protein sequence ID" value="ABN68244.2"/>
    <property type="molecule type" value="Genomic_DNA"/>
</dbReference>
<proteinExistence type="predicted"/>
<dbReference type="RefSeq" id="XP_001386273.2">
    <property type="nucleotide sequence ID" value="XM_001386236.1"/>
</dbReference>
<evidence type="ECO:0000256" key="2">
    <source>
        <dbReference type="ARBA" id="ARBA00022658"/>
    </source>
</evidence>
<dbReference type="AlphaFoldDB" id="A3LYY0"/>
<dbReference type="HOGENOM" id="CLU_124782_1_0_1"/>
<evidence type="ECO:0000313" key="4">
    <source>
        <dbReference type="EMBL" id="ABN68244.2"/>
    </source>
</evidence>
<dbReference type="PANTHER" id="PTHR13276:SF0">
    <property type="entry name" value="GUANINE NUCLEOTIDE EXCHANGE FACTOR MSS4"/>
    <property type="match status" value="1"/>
</dbReference>
<dbReference type="SUPFAM" id="SSF51316">
    <property type="entry name" value="Mss4-like"/>
    <property type="match status" value="1"/>
</dbReference>
<dbReference type="GeneID" id="4840654"/>
<keyword evidence="5" id="KW-1185">Reference proteome</keyword>
<accession>A3LYY0</accession>
<dbReference type="InterPro" id="IPR011057">
    <property type="entry name" value="Mss4-like_sf"/>
</dbReference>
<reference evidence="4 5" key="1">
    <citation type="journal article" date="2007" name="Nat. Biotechnol.">
        <title>Genome sequence of the lignocellulose-bioconverting and xylose-fermenting yeast Pichia stipitis.</title>
        <authorList>
            <person name="Jeffries T.W."/>
            <person name="Grigoriev I.V."/>
            <person name="Grimwood J."/>
            <person name="Laplaza J.M."/>
            <person name="Aerts A."/>
            <person name="Salamov A."/>
            <person name="Schmutz J."/>
            <person name="Lindquist E."/>
            <person name="Dehal P."/>
            <person name="Shapiro H."/>
            <person name="Jin Y.S."/>
            <person name="Passoth V."/>
            <person name="Richardson P.M."/>
        </authorList>
    </citation>
    <scope>NUCLEOTIDE SEQUENCE [LARGE SCALE GENOMIC DNA]</scope>
    <source>
        <strain evidence="5">ATCC 58785 / CBS 6054 / NBRC 10063 / NRRL Y-11545</strain>
    </source>
</reference>
<keyword evidence="2" id="KW-0344">Guanine-nucleotide releasing factor</keyword>
<dbReference type="Gene3D" id="2.170.150.10">
    <property type="entry name" value="Metal Binding Protein, Guanine Nucleotide Exchange Factor, Chain A"/>
    <property type="match status" value="1"/>
</dbReference>
<dbReference type="PANTHER" id="PTHR13276">
    <property type="entry name" value="GUANINE NUCLEOTIDE EXCHANGE FACTOR MSS4"/>
    <property type="match status" value="1"/>
</dbReference>
<dbReference type="GO" id="GO:0015031">
    <property type="term" value="P:protein transport"/>
    <property type="evidence" value="ECO:0007669"/>
    <property type="project" value="UniProtKB-KW"/>
</dbReference>